<organism evidence="2">
    <name type="scientific">Amphimedon queenslandica</name>
    <name type="common">Sponge</name>
    <dbReference type="NCBI Taxonomy" id="400682"/>
    <lineage>
        <taxon>Eukaryota</taxon>
        <taxon>Metazoa</taxon>
        <taxon>Porifera</taxon>
        <taxon>Demospongiae</taxon>
        <taxon>Heteroscleromorpha</taxon>
        <taxon>Haplosclerida</taxon>
        <taxon>Niphatidae</taxon>
        <taxon>Amphimedon</taxon>
    </lineage>
</organism>
<reference evidence="2" key="1">
    <citation type="submission" date="2017-05" db="UniProtKB">
        <authorList>
            <consortium name="EnsemblMetazoa"/>
        </authorList>
    </citation>
    <scope>IDENTIFICATION</scope>
</reference>
<feature type="compositionally biased region" description="Basic and acidic residues" evidence="1">
    <location>
        <begin position="1"/>
        <end position="10"/>
    </location>
</feature>
<accession>A0A1X7TME0</accession>
<dbReference type="OrthoDB" id="6137214at2759"/>
<protein>
    <recommendedName>
        <fullName evidence="3">Exonuclease domain-containing protein</fullName>
    </recommendedName>
</protein>
<dbReference type="EnsemblMetazoa" id="Aqu2.1.15818_001">
    <property type="protein sequence ID" value="Aqu2.1.15818_001"/>
    <property type="gene ID" value="Aqu2.1.15818"/>
</dbReference>
<dbReference type="AlphaFoldDB" id="A0A1X7TME0"/>
<evidence type="ECO:0008006" key="3">
    <source>
        <dbReference type="Google" id="ProtNLM"/>
    </source>
</evidence>
<sequence length="95" mass="10595">METECLHSEVSEENGDDNTEDVEVHCDIDYVNENRSNDAHPLSIFYDCETTGFSVYNEHITVIAAKVVGVPLSLFSQPILSSLMKTSRNISKKSV</sequence>
<evidence type="ECO:0000313" key="2">
    <source>
        <dbReference type="EnsemblMetazoa" id="Aqu2.1.15818_001"/>
    </source>
</evidence>
<feature type="compositionally biased region" description="Acidic residues" evidence="1">
    <location>
        <begin position="11"/>
        <end position="21"/>
    </location>
</feature>
<feature type="region of interest" description="Disordered" evidence="1">
    <location>
        <begin position="1"/>
        <end position="21"/>
    </location>
</feature>
<name>A0A1X7TME0_AMPQE</name>
<evidence type="ECO:0000256" key="1">
    <source>
        <dbReference type="SAM" id="MobiDB-lite"/>
    </source>
</evidence>
<proteinExistence type="predicted"/>
<dbReference type="InParanoid" id="A0A1X7TME0"/>